<dbReference type="PANTHER" id="PTHR43775:SF51">
    <property type="entry name" value="INACTIVE PHENOLPHTHIOCEROL SYNTHESIS POLYKETIDE SYNTHASE TYPE I PKS1-RELATED"/>
    <property type="match status" value="1"/>
</dbReference>
<dbReference type="InterPro" id="IPR016039">
    <property type="entry name" value="Thiolase-like"/>
</dbReference>
<dbReference type="PANTHER" id="PTHR43775">
    <property type="entry name" value="FATTY ACID SYNTHASE"/>
    <property type="match status" value="1"/>
</dbReference>
<sequence>AGVSSFGISGTNGHLILEEAPAPDPAPAEPGDPTEPSEAAVDDGRWPWMLSAKSRGAVGEQAARLAAAVRSADARALDVAHSLVTTRVAMDHRAVVVGGRSSTAVVQGAVEAEGRTVFVFPGQ</sequence>
<feature type="region of interest" description="Disordered" evidence="3">
    <location>
        <begin position="1"/>
        <end position="43"/>
    </location>
</feature>
<organism evidence="5">
    <name type="scientific">Streptomyces sp. SCAU5111</name>
    <dbReference type="NCBI Taxonomy" id="1676371"/>
    <lineage>
        <taxon>Bacteria</taxon>
        <taxon>Bacillati</taxon>
        <taxon>Actinomycetota</taxon>
        <taxon>Actinomycetes</taxon>
        <taxon>Kitasatosporales</taxon>
        <taxon>Streptomycetaceae</taxon>
        <taxon>Streptomyces</taxon>
    </lineage>
</organism>
<protein>
    <submittedName>
        <fullName evidence="5">Polyketide synthase I</fullName>
    </submittedName>
</protein>
<dbReference type="Gene3D" id="3.40.47.10">
    <property type="match status" value="1"/>
</dbReference>
<evidence type="ECO:0000256" key="1">
    <source>
        <dbReference type="ARBA" id="ARBA00022679"/>
    </source>
</evidence>
<evidence type="ECO:0000256" key="3">
    <source>
        <dbReference type="SAM" id="MobiDB-lite"/>
    </source>
</evidence>
<evidence type="ECO:0000313" key="5">
    <source>
        <dbReference type="EMBL" id="AKN79390.1"/>
    </source>
</evidence>
<keyword evidence="2" id="KW-0511">Multifunctional enzyme</keyword>
<dbReference type="EMBL" id="KR780323">
    <property type="protein sequence ID" value="AKN79390.1"/>
    <property type="molecule type" value="Genomic_DNA"/>
</dbReference>
<feature type="non-terminal residue" evidence="5">
    <location>
        <position position="123"/>
    </location>
</feature>
<accession>A0A0H4CRZ0</accession>
<dbReference type="Pfam" id="PF16197">
    <property type="entry name" value="KAsynt_C_assoc"/>
    <property type="match status" value="1"/>
</dbReference>
<feature type="domain" description="Polyketide synthase C-terminal extension" evidence="4">
    <location>
        <begin position="1"/>
        <end position="97"/>
    </location>
</feature>
<evidence type="ECO:0000256" key="2">
    <source>
        <dbReference type="ARBA" id="ARBA00023268"/>
    </source>
</evidence>
<dbReference type="Gene3D" id="3.30.70.3290">
    <property type="match status" value="1"/>
</dbReference>
<reference evidence="5" key="1">
    <citation type="submission" date="2015-05" db="EMBL/GenBank/DDBJ databases">
        <title>The liquorice plants Glycyrrhiza glabra L. and G. inflate BAT. in Xinjiang, China, host endophytic actinobacteria with antimicrobial and phosphate solubilizing activities.</title>
        <authorList>
            <person name="Zhao K."/>
            <person name="Penttinen P."/>
            <person name="Zhang X."/>
        </authorList>
    </citation>
    <scope>NUCLEOTIDE SEQUENCE</scope>
    <source>
        <strain evidence="5">SCAU5111</strain>
    </source>
</reference>
<dbReference type="InterPro" id="IPR032821">
    <property type="entry name" value="PKS_assoc"/>
</dbReference>
<feature type="compositionally biased region" description="Polar residues" evidence="3">
    <location>
        <begin position="1"/>
        <end position="12"/>
    </location>
</feature>
<feature type="non-terminal residue" evidence="5">
    <location>
        <position position="1"/>
    </location>
</feature>
<dbReference type="AlphaFoldDB" id="A0A0H4CRZ0"/>
<dbReference type="InterPro" id="IPR050091">
    <property type="entry name" value="PKS_NRPS_Biosynth_Enz"/>
</dbReference>
<evidence type="ECO:0000259" key="4">
    <source>
        <dbReference type="Pfam" id="PF16197"/>
    </source>
</evidence>
<dbReference type="GO" id="GO:0006633">
    <property type="term" value="P:fatty acid biosynthetic process"/>
    <property type="evidence" value="ECO:0007669"/>
    <property type="project" value="TreeGrafter"/>
</dbReference>
<dbReference type="GO" id="GO:0004312">
    <property type="term" value="F:fatty acid synthase activity"/>
    <property type="evidence" value="ECO:0007669"/>
    <property type="project" value="TreeGrafter"/>
</dbReference>
<keyword evidence="1" id="KW-0808">Transferase</keyword>
<proteinExistence type="predicted"/>
<name>A0A0H4CRZ0_9ACTN</name>